<dbReference type="RefSeq" id="WP_125250968.1">
    <property type="nucleotide sequence ID" value="NZ_AQHF01000020.1"/>
</dbReference>
<keyword evidence="3" id="KW-1185">Reference proteome</keyword>
<organism evidence="2 3">
    <name type="scientific">Pseudoalteromonas peptidolytica F12-50-A1</name>
    <dbReference type="NCBI Taxonomy" id="1315280"/>
    <lineage>
        <taxon>Bacteria</taxon>
        <taxon>Pseudomonadati</taxon>
        <taxon>Pseudomonadota</taxon>
        <taxon>Gammaproteobacteria</taxon>
        <taxon>Alteromonadales</taxon>
        <taxon>Pseudoalteromonadaceae</taxon>
        <taxon>Pseudoalteromonas</taxon>
    </lineage>
</organism>
<sequence>MEFLNTAFTFPTIIFSTLLLIVILFWIIALLGLVDLDILESDVDIEANTASSSSYWQLAFGGVPLSISLSIIISLGWIISLYTQQLFAYLLGNGISYYLIGTVFMLASLIVALPLTALLVRPLRRFFESQETTSKHALVGLECTIATSRVSSTFGQARVYIQGTEQLIEIRSDEDNTFTIGDSALLIDHDITTHSYTVVAKPW</sequence>
<evidence type="ECO:0000313" key="2">
    <source>
        <dbReference type="EMBL" id="MBE0345412.1"/>
    </source>
</evidence>
<evidence type="ECO:0000256" key="1">
    <source>
        <dbReference type="SAM" id="Phobius"/>
    </source>
</evidence>
<evidence type="ECO:0000313" key="3">
    <source>
        <dbReference type="Proteomes" id="UP000660708"/>
    </source>
</evidence>
<name>A0A8I0MT99_9GAMM</name>
<feature type="transmembrane region" description="Helical" evidence="1">
    <location>
        <begin position="12"/>
        <end position="34"/>
    </location>
</feature>
<feature type="transmembrane region" description="Helical" evidence="1">
    <location>
        <begin position="55"/>
        <end position="83"/>
    </location>
</feature>
<evidence type="ECO:0008006" key="4">
    <source>
        <dbReference type="Google" id="ProtNLM"/>
    </source>
</evidence>
<protein>
    <recommendedName>
        <fullName evidence="4">DUF1449 domain-containing protein</fullName>
    </recommendedName>
</protein>
<comment type="caution">
    <text evidence="2">The sequence shown here is derived from an EMBL/GenBank/DDBJ whole genome shotgun (WGS) entry which is preliminary data.</text>
</comment>
<feature type="transmembrane region" description="Helical" evidence="1">
    <location>
        <begin position="95"/>
        <end position="120"/>
    </location>
</feature>
<gene>
    <name evidence="2" type="ORF">PPEP_a0286</name>
</gene>
<dbReference type="EMBL" id="AQHF01000020">
    <property type="protein sequence ID" value="MBE0345412.1"/>
    <property type="molecule type" value="Genomic_DNA"/>
</dbReference>
<keyword evidence="1" id="KW-0812">Transmembrane</keyword>
<dbReference type="AlphaFoldDB" id="A0A8I0MT99"/>
<dbReference type="Proteomes" id="UP000660708">
    <property type="component" value="Unassembled WGS sequence"/>
</dbReference>
<reference evidence="2 3" key="1">
    <citation type="submission" date="2015-06" db="EMBL/GenBank/DDBJ databases">
        <title>Genome sequence of Pseudoalteromonas peptidolytica.</title>
        <authorList>
            <person name="Xie B.-B."/>
            <person name="Rong J.-C."/>
            <person name="Qin Q.-L."/>
            <person name="Zhang Y.-Z."/>
        </authorList>
    </citation>
    <scope>NUCLEOTIDE SEQUENCE [LARGE SCALE GENOMIC DNA]</scope>
    <source>
        <strain evidence="2 3">F12-50-A1</strain>
    </source>
</reference>
<proteinExistence type="predicted"/>
<accession>A0A8I0MT99</accession>
<keyword evidence="1" id="KW-1133">Transmembrane helix</keyword>
<keyword evidence="1" id="KW-0472">Membrane</keyword>